<dbReference type="Proteomes" id="UP001497392">
    <property type="component" value="Unassembled WGS sequence"/>
</dbReference>
<keyword evidence="2 3" id="KW-0040">ANK repeat</keyword>
<proteinExistence type="predicted"/>
<protein>
    <submittedName>
        <fullName evidence="4">G10416 protein</fullName>
    </submittedName>
</protein>
<evidence type="ECO:0000256" key="3">
    <source>
        <dbReference type="PROSITE-ProRule" id="PRU00023"/>
    </source>
</evidence>
<dbReference type="PANTHER" id="PTHR24171:SF9">
    <property type="entry name" value="ANKYRIN REPEAT DOMAIN-CONTAINING PROTEIN 39"/>
    <property type="match status" value="1"/>
</dbReference>
<dbReference type="InterPro" id="IPR002110">
    <property type="entry name" value="Ankyrin_rpt"/>
</dbReference>
<evidence type="ECO:0000256" key="1">
    <source>
        <dbReference type="ARBA" id="ARBA00022737"/>
    </source>
</evidence>
<dbReference type="EMBL" id="CAXHTA020000017">
    <property type="protein sequence ID" value="CAL5227450.1"/>
    <property type="molecule type" value="Genomic_DNA"/>
</dbReference>
<keyword evidence="1" id="KW-0677">Repeat</keyword>
<evidence type="ECO:0000256" key="2">
    <source>
        <dbReference type="ARBA" id="ARBA00023043"/>
    </source>
</evidence>
<name>A0ABP1G5C4_9CHLO</name>
<dbReference type="PANTHER" id="PTHR24171">
    <property type="entry name" value="ANKYRIN REPEAT DOMAIN-CONTAINING PROTEIN 39-RELATED"/>
    <property type="match status" value="1"/>
</dbReference>
<gene>
    <name evidence="4" type="primary">g10416</name>
    <name evidence="4" type="ORF">VP750_LOCUS9356</name>
</gene>
<comment type="caution">
    <text evidence="4">The sequence shown here is derived from an EMBL/GenBank/DDBJ whole genome shotgun (WGS) entry which is preliminary data.</text>
</comment>
<keyword evidence="5" id="KW-1185">Reference proteome</keyword>
<dbReference type="PROSITE" id="PS50297">
    <property type="entry name" value="ANK_REP_REGION"/>
    <property type="match status" value="2"/>
</dbReference>
<dbReference type="SUPFAM" id="SSF48403">
    <property type="entry name" value="Ankyrin repeat"/>
    <property type="match status" value="1"/>
</dbReference>
<dbReference type="InterPro" id="IPR036770">
    <property type="entry name" value="Ankyrin_rpt-contain_sf"/>
</dbReference>
<dbReference type="Pfam" id="PF12796">
    <property type="entry name" value="Ank_2"/>
    <property type="match status" value="1"/>
</dbReference>
<feature type="repeat" description="ANK" evidence="3">
    <location>
        <begin position="66"/>
        <end position="98"/>
    </location>
</feature>
<organism evidence="4 5">
    <name type="scientific">Coccomyxa viridis</name>
    <dbReference type="NCBI Taxonomy" id="1274662"/>
    <lineage>
        <taxon>Eukaryota</taxon>
        <taxon>Viridiplantae</taxon>
        <taxon>Chlorophyta</taxon>
        <taxon>core chlorophytes</taxon>
        <taxon>Trebouxiophyceae</taxon>
        <taxon>Trebouxiophyceae incertae sedis</taxon>
        <taxon>Coccomyxaceae</taxon>
        <taxon>Coccomyxa</taxon>
    </lineage>
</organism>
<dbReference type="PROSITE" id="PS50088">
    <property type="entry name" value="ANK_REPEAT"/>
    <property type="match status" value="2"/>
</dbReference>
<dbReference type="SMART" id="SM00248">
    <property type="entry name" value="ANK"/>
    <property type="match status" value="3"/>
</dbReference>
<evidence type="ECO:0000313" key="4">
    <source>
        <dbReference type="EMBL" id="CAL5227450.1"/>
    </source>
</evidence>
<sequence length="128" mass="13433">MRHTLRGSVRTFADLLAKHPGSVGDDGVSGQSGYTPLHYAARSGHLEAVRMLIKAGANVNMTTSAGKATPLHRAAYMGHSAVAEALLHSGADASLQDADGQTALDKAAAQGHGHMIQLLRRHTEISRC</sequence>
<evidence type="ECO:0000313" key="5">
    <source>
        <dbReference type="Proteomes" id="UP001497392"/>
    </source>
</evidence>
<dbReference type="PRINTS" id="PR01415">
    <property type="entry name" value="ANKYRIN"/>
</dbReference>
<dbReference type="Gene3D" id="1.25.40.20">
    <property type="entry name" value="Ankyrin repeat-containing domain"/>
    <property type="match status" value="1"/>
</dbReference>
<accession>A0ABP1G5C4</accession>
<feature type="repeat" description="ANK" evidence="3">
    <location>
        <begin position="32"/>
        <end position="64"/>
    </location>
</feature>
<reference evidence="4 5" key="1">
    <citation type="submission" date="2024-06" db="EMBL/GenBank/DDBJ databases">
        <authorList>
            <person name="Kraege A."/>
            <person name="Thomma B."/>
        </authorList>
    </citation>
    <scope>NUCLEOTIDE SEQUENCE [LARGE SCALE GENOMIC DNA]</scope>
</reference>